<feature type="compositionally biased region" description="Polar residues" evidence="2">
    <location>
        <begin position="527"/>
        <end position="538"/>
    </location>
</feature>
<dbReference type="EMBL" id="CDQK01000005">
    <property type="protein sequence ID" value="CEP24112.1"/>
    <property type="molecule type" value="Genomic_DNA"/>
</dbReference>
<evidence type="ECO:0000256" key="1">
    <source>
        <dbReference type="SAM" id="Coils"/>
    </source>
</evidence>
<feature type="region of interest" description="Disordered" evidence="2">
    <location>
        <begin position="525"/>
        <end position="563"/>
    </location>
</feature>
<feature type="region of interest" description="Disordered" evidence="2">
    <location>
        <begin position="90"/>
        <end position="134"/>
    </location>
</feature>
<feature type="coiled-coil region" evidence="1">
    <location>
        <begin position="282"/>
        <end position="337"/>
    </location>
</feature>
<evidence type="ECO:0000313" key="4">
    <source>
        <dbReference type="Proteomes" id="UP000038830"/>
    </source>
</evidence>
<protein>
    <submittedName>
        <fullName evidence="3">Uncharacterized protein</fullName>
    </submittedName>
</protein>
<name>A0A0H5C800_CYBJN</name>
<feature type="region of interest" description="Disordered" evidence="2">
    <location>
        <begin position="1"/>
        <end position="59"/>
    </location>
</feature>
<evidence type="ECO:0000256" key="2">
    <source>
        <dbReference type="SAM" id="MobiDB-lite"/>
    </source>
</evidence>
<organism evidence="3 4">
    <name type="scientific">Cyberlindnera jadinii (strain ATCC 18201 / CBS 1600 / BCRC 20928 / JCM 3617 / NBRC 0987 / NRRL Y-1542)</name>
    <name type="common">Torula yeast</name>
    <name type="synonym">Candida utilis</name>
    <dbReference type="NCBI Taxonomy" id="983966"/>
    <lineage>
        <taxon>Eukaryota</taxon>
        <taxon>Fungi</taxon>
        <taxon>Dikarya</taxon>
        <taxon>Ascomycota</taxon>
        <taxon>Saccharomycotina</taxon>
        <taxon>Saccharomycetes</taxon>
        <taxon>Phaffomycetales</taxon>
        <taxon>Phaffomycetaceae</taxon>
        <taxon>Cyberlindnera</taxon>
    </lineage>
</organism>
<evidence type="ECO:0000313" key="3">
    <source>
        <dbReference type="EMBL" id="CEP24112.1"/>
    </source>
</evidence>
<gene>
    <name evidence="3" type="ORF">BN1211_4832</name>
</gene>
<proteinExistence type="predicted"/>
<keyword evidence="1" id="KW-0175">Coiled coil</keyword>
<feature type="compositionally biased region" description="Polar residues" evidence="2">
    <location>
        <begin position="554"/>
        <end position="563"/>
    </location>
</feature>
<accession>A0A0H5C800</accession>
<feature type="compositionally biased region" description="Low complexity" evidence="2">
    <location>
        <begin position="97"/>
        <end position="112"/>
    </location>
</feature>
<dbReference type="AlphaFoldDB" id="A0A0H5C800"/>
<sequence length="601" mass="66796">MSLKPMEMEQNAYRTVSLYSEGSTSDGDDTDGDDVGDDGGVDNDNDIGSNGATQGLKAETCLDSGSGSVTELVDDPSQLDIRHFSDALSEMKKSKSKSPSTTHTIQEPTTPTDEYEDITLSRAMGSQRMRRTNRSVRTPLTDDQLPVQQHHFMDHSIGLWPEGSQSLPLYDSLTRSSLQRNVDDTAMGTSDMQTDEPLKYLLGEEKSLNLRLNDLMMKHLEASKGGTSSQYIRENVLRSFKSLALVYQAITELYDTQISQKQAVLNSFKEWETTRRLLTLEVEDIQSTNNAEGQRLRQLQDQLQDLDLEISNLETRLKQLRSKKKALNLEITRSQSVIESRTSSHLQSLKDIDRAERDVVAKLFAGRAPAPPVNDGPFPKSSMLGSFLTRFTSQSLPRESNYDPVQIIDIIERQVQTLSDASHDYSIKEKVYEHSLLIWENACQILSDLENDLKLTLKSQTGALSNNAVIKAKLQSLLQDSLQLLKSRVNDVSKMNDILKQLLQTEIHTLETGLTMLGPKAVEAKGSSLSRNTTTPSQRVKLPTARTLSKAEPTLSTSPPELNNIGLNASPIALATKPSLGTRLKDNLAGKKSSNRRSRDE</sequence>
<reference evidence="4" key="1">
    <citation type="journal article" date="2015" name="J. Biotechnol.">
        <title>The structure of the Cyberlindnera jadinii genome and its relation to Candida utilis analyzed by the occurrence of single nucleotide polymorphisms.</title>
        <authorList>
            <person name="Rupp O."/>
            <person name="Brinkrolf K."/>
            <person name="Buerth C."/>
            <person name="Kunigo M."/>
            <person name="Schneider J."/>
            <person name="Jaenicke S."/>
            <person name="Goesmann A."/>
            <person name="Puehler A."/>
            <person name="Jaeger K.-E."/>
            <person name="Ernst J.F."/>
        </authorList>
    </citation>
    <scope>NUCLEOTIDE SEQUENCE [LARGE SCALE GENOMIC DNA]</scope>
    <source>
        <strain evidence="4">ATCC 18201 / CBS 1600 / BCRC 20928 / JCM 3617 / NBRC 0987 / NRRL Y-1542</strain>
    </source>
</reference>
<dbReference type="Proteomes" id="UP000038830">
    <property type="component" value="Unassembled WGS sequence"/>
</dbReference>
<feature type="compositionally biased region" description="Acidic residues" evidence="2">
    <location>
        <begin position="26"/>
        <end position="45"/>
    </location>
</feature>
<feature type="compositionally biased region" description="Polar residues" evidence="2">
    <location>
        <begin position="12"/>
        <end position="21"/>
    </location>
</feature>